<accession>A0A5N6SX02</accession>
<dbReference type="RefSeq" id="XP_031915271.1">
    <property type="nucleotide sequence ID" value="XM_032059529.1"/>
</dbReference>
<dbReference type="OrthoDB" id="3531694at2759"/>
<gene>
    <name evidence="1" type="ORF">BDV38DRAFT_281373</name>
</gene>
<proteinExistence type="predicted"/>
<reference evidence="1 2" key="1">
    <citation type="submission" date="2019-04" db="EMBL/GenBank/DDBJ databases">
        <title>Friends and foes A comparative genomics study of 23 Aspergillus species from section Flavi.</title>
        <authorList>
            <consortium name="DOE Joint Genome Institute"/>
            <person name="Kjaerbolling I."/>
            <person name="Vesth T."/>
            <person name="Frisvad J.C."/>
            <person name="Nybo J.L."/>
            <person name="Theobald S."/>
            <person name="Kildgaard S."/>
            <person name="Isbrandt T."/>
            <person name="Kuo A."/>
            <person name="Sato A."/>
            <person name="Lyhne E.K."/>
            <person name="Kogle M.E."/>
            <person name="Wiebenga A."/>
            <person name="Kun R.S."/>
            <person name="Lubbers R.J."/>
            <person name="Makela M.R."/>
            <person name="Barry K."/>
            <person name="Chovatia M."/>
            <person name="Clum A."/>
            <person name="Daum C."/>
            <person name="Haridas S."/>
            <person name="He G."/>
            <person name="LaButti K."/>
            <person name="Lipzen A."/>
            <person name="Mondo S."/>
            <person name="Riley R."/>
            <person name="Salamov A."/>
            <person name="Simmons B.A."/>
            <person name="Magnuson J.K."/>
            <person name="Henrissat B."/>
            <person name="Mortensen U.H."/>
            <person name="Larsen T.O."/>
            <person name="Devries R.P."/>
            <person name="Grigoriev I.V."/>
            <person name="Machida M."/>
            <person name="Baker S.E."/>
            <person name="Andersen M.R."/>
        </authorList>
    </citation>
    <scope>NUCLEOTIDE SEQUENCE [LARGE SCALE GENOMIC DNA]</scope>
    <source>
        <strain evidence="1 2">CBS 117625</strain>
    </source>
</reference>
<keyword evidence="2" id="KW-1185">Reference proteome</keyword>
<dbReference type="GeneID" id="43643739"/>
<evidence type="ECO:0000313" key="1">
    <source>
        <dbReference type="EMBL" id="KAE8139208.1"/>
    </source>
</evidence>
<sequence length="131" mass="13970">MSRNVVRGFQSASATLIRYAGSPLEELVASNGSDGPTWSQATDTVCNAVERADPRVTVADIQGSRAHESSKDRDDKEKVITVGLQTNSGTRIGSLHVHLDGTFKFFASRAGREGGYAEKIAQANIPGYISS</sequence>
<organism evidence="1 2">
    <name type="scientific">Aspergillus pseudotamarii</name>
    <dbReference type="NCBI Taxonomy" id="132259"/>
    <lineage>
        <taxon>Eukaryota</taxon>
        <taxon>Fungi</taxon>
        <taxon>Dikarya</taxon>
        <taxon>Ascomycota</taxon>
        <taxon>Pezizomycotina</taxon>
        <taxon>Eurotiomycetes</taxon>
        <taxon>Eurotiomycetidae</taxon>
        <taxon>Eurotiales</taxon>
        <taxon>Aspergillaceae</taxon>
        <taxon>Aspergillus</taxon>
        <taxon>Aspergillus subgen. Circumdati</taxon>
    </lineage>
</organism>
<dbReference type="AlphaFoldDB" id="A0A5N6SX02"/>
<dbReference type="Proteomes" id="UP000325672">
    <property type="component" value="Unassembled WGS sequence"/>
</dbReference>
<protein>
    <submittedName>
        <fullName evidence="1">Uncharacterized protein</fullName>
    </submittedName>
</protein>
<evidence type="ECO:0000313" key="2">
    <source>
        <dbReference type="Proteomes" id="UP000325672"/>
    </source>
</evidence>
<dbReference type="EMBL" id="ML743567">
    <property type="protein sequence ID" value="KAE8139208.1"/>
    <property type="molecule type" value="Genomic_DNA"/>
</dbReference>
<name>A0A5N6SX02_ASPPS</name>